<reference evidence="3" key="1">
    <citation type="submission" date="2020-06" db="EMBL/GenBank/DDBJ databases">
        <authorList>
            <person name="Li T."/>
            <person name="Hu X."/>
            <person name="Zhang T."/>
            <person name="Song X."/>
            <person name="Zhang H."/>
            <person name="Dai N."/>
            <person name="Sheng W."/>
            <person name="Hou X."/>
            <person name="Wei L."/>
        </authorList>
    </citation>
    <scope>NUCLEOTIDE SEQUENCE</scope>
    <source>
        <strain evidence="3">G02</strain>
        <tissue evidence="3">Leaf</tissue>
    </source>
</reference>
<reference evidence="3" key="2">
    <citation type="journal article" date="2024" name="Plant">
        <title>Genomic evolution and insights into agronomic trait innovations of Sesamum species.</title>
        <authorList>
            <person name="Miao H."/>
            <person name="Wang L."/>
            <person name="Qu L."/>
            <person name="Liu H."/>
            <person name="Sun Y."/>
            <person name="Le M."/>
            <person name="Wang Q."/>
            <person name="Wei S."/>
            <person name="Zheng Y."/>
            <person name="Lin W."/>
            <person name="Duan Y."/>
            <person name="Cao H."/>
            <person name="Xiong S."/>
            <person name="Wang X."/>
            <person name="Wei L."/>
            <person name="Li C."/>
            <person name="Ma Q."/>
            <person name="Ju M."/>
            <person name="Zhao R."/>
            <person name="Li G."/>
            <person name="Mu C."/>
            <person name="Tian Q."/>
            <person name="Mei H."/>
            <person name="Zhang T."/>
            <person name="Gao T."/>
            <person name="Zhang H."/>
        </authorList>
    </citation>
    <scope>NUCLEOTIDE SEQUENCE</scope>
    <source>
        <strain evidence="3">G02</strain>
    </source>
</reference>
<proteinExistence type="predicted"/>
<accession>A0AAW2R4W9</accession>
<evidence type="ECO:0000313" key="3">
    <source>
        <dbReference type="EMBL" id="KAL0374613.1"/>
    </source>
</evidence>
<comment type="caution">
    <text evidence="3">The sequence shown here is derived from an EMBL/GenBank/DDBJ whole genome shotgun (WGS) entry which is preliminary data.</text>
</comment>
<dbReference type="AlphaFoldDB" id="A0AAW2R4W9"/>
<protein>
    <recommendedName>
        <fullName evidence="2">MULE transposase domain-containing protein</fullName>
    </recommendedName>
</protein>
<feature type="region of interest" description="Disordered" evidence="1">
    <location>
        <begin position="696"/>
        <end position="732"/>
    </location>
</feature>
<dbReference type="EMBL" id="JACGWJ010000014">
    <property type="protein sequence ID" value="KAL0374613.1"/>
    <property type="molecule type" value="Genomic_DNA"/>
</dbReference>
<dbReference type="PANTHER" id="PTHR31973:SF195">
    <property type="entry name" value="MUDR FAMILY TRANSPOSASE"/>
    <property type="match status" value="1"/>
</dbReference>
<evidence type="ECO:0000256" key="1">
    <source>
        <dbReference type="SAM" id="MobiDB-lite"/>
    </source>
</evidence>
<gene>
    <name evidence="3" type="ORF">Sradi_3377000</name>
</gene>
<dbReference type="InterPro" id="IPR018289">
    <property type="entry name" value="MULE_transposase_dom"/>
</dbReference>
<feature type="region of interest" description="Disordered" evidence="1">
    <location>
        <begin position="20"/>
        <end position="106"/>
    </location>
</feature>
<dbReference type="Pfam" id="PF10551">
    <property type="entry name" value="MULE"/>
    <property type="match status" value="1"/>
</dbReference>
<name>A0AAW2R4W9_SESRA</name>
<sequence length="732" mass="83255">MSMLTQDLPSLPVVTEAMGGFGLDENYSGSSSYATPSNYAGPSDNAGPSSYVGQSNYAGPSSNAGTSAYNEEDDDPEGDSLLYNESSDSEPDEVEEEDQMPANHENDDEVSIDIMMDVLGNNADAPTTPVDGNFDLNMPTGSVPPYNLYPVPAFFRTTHPEIPADSIDVPTGNWGHFYDSNTGELALGMVFQEQGPLESKCTRFLGPTCKTRIQSGRKQSKIVEGLLQMGCRDWVQLDAQGIFKSNMRLFKITRYAGPHTCLMNEISVDHGNLGKSMIATHLMGMVREDPTFAIKNVRQTIKDKFGFEIPYHKAWQALKAAREQIYGTWESSVQKLPRYMSALQKWNPGTVVEWYHLDTDRPGLHMLNYVFWAFRPCIQGFRYCRNVISVDGTHLYTRYKHKLLVAVTLDANNQVLPLAFALVDEETLASWTWFLQMLARHFLPNEDDRVCLISDRHPGLINAINYVPAFKFPRGVHRFCLRHVCSNFNNKYKNVQLKDLCWRAGAESSARKFDRIMEEIKSLNPEAYDWLGNIDKTQWTLAHDGGWRTGILTTNMSEAVNGVLKGARRLPIVPLVEITLNRSAQYFLQRTARANRMVMDNQQWADYAFRLFEARQAEAIHHIVQKFDYNQQSASVITLSTTGRVPASRHFGMNASNFIPQYFSTRAYKKTYLGRFEPVYGEEYWDPVHFELVHNPTKRTRRGPGRDVTTRIRNEMDQPQRRARQQYQAHQT</sequence>
<dbReference type="PANTHER" id="PTHR31973">
    <property type="entry name" value="POLYPROTEIN, PUTATIVE-RELATED"/>
    <property type="match status" value="1"/>
</dbReference>
<evidence type="ECO:0000259" key="2">
    <source>
        <dbReference type="Pfam" id="PF10551"/>
    </source>
</evidence>
<feature type="compositionally biased region" description="Basic and acidic residues" evidence="1">
    <location>
        <begin position="704"/>
        <end position="720"/>
    </location>
</feature>
<feature type="compositionally biased region" description="Acidic residues" evidence="1">
    <location>
        <begin position="87"/>
        <end position="99"/>
    </location>
</feature>
<organism evidence="3">
    <name type="scientific">Sesamum radiatum</name>
    <name type="common">Black benniseed</name>
    <dbReference type="NCBI Taxonomy" id="300843"/>
    <lineage>
        <taxon>Eukaryota</taxon>
        <taxon>Viridiplantae</taxon>
        <taxon>Streptophyta</taxon>
        <taxon>Embryophyta</taxon>
        <taxon>Tracheophyta</taxon>
        <taxon>Spermatophyta</taxon>
        <taxon>Magnoliopsida</taxon>
        <taxon>eudicotyledons</taxon>
        <taxon>Gunneridae</taxon>
        <taxon>Pentapetalae</taxon>
        <taxon>asterids</taxon>
        <taxon>lamiids</taxon>
        <taxon>Lamiales</taxon>
        <taxon>Pedaliaceae</taxon>
        <taxon>Sesamum</taxon>
    </lineage>
</organism>
<feature type="domain" description="MULE transposase" evidence="2">
    <location>
        <begin position="387"/>
        <end position="487"/>
    </location>
</feature>
<feature type="compositionally biased region" description="Polar residues" evidence="1">
    <location>
        <begin position="27"/>
        <end position="69"/>
    </location>
</feature>